<reference evidence="3 4" key="1">
    <citation type="journal article" date="2019" name="Emerg. Microbes Infect.">
        <title>Comprehensive subspecies identification of 175 nontuberculous mycobacteria species based on 7547 genomic profiles.</title>
        <authorList>
            <person name="Matsumoto Y."/>
            <person name="Kinjo T."/>
            <person name="Motooka D."/>
            <person name="Nabeya D."/>
            <person name="Jung N."/>
            <person name="Uechi K."/>
            <person name="Horii T."/>
            <person name="Iida T."/>
            <person name="Fujita J."/>
            <person name="Nakamura S."/>
        </authorList>
    </citation>
    <scope>NUCLEOTIDE SEQUENCE [LARGE SCALE GENOMIC DNA]</scope>
    <source>
        <strain evidence="3 4">JCM 6377</strain>
    </source>
</reference>
<organism evidence="3 4">
    <name type="scientific">Mycolicibacterium agri</name>
    <name type="common">Mycobacterium agri</name>
    <dbReference type="NCBI Taxonomy" id="36811"/>
    <lineage>
        <taxon>Bacteria</taxon>
        <taxon>Bacillati</taxon>
        <taxon>Actinomycetota</taxon>
        <taxon>Actinomycetes</taxon>
        <taxon>Mycobacteriales</taxon>
        <taxon>Mycobacteriaceae</taxon>
        <taxon>Mycolicibacterium</taxon>
    </lineage>
</organism>
<dbReference type="AlphaFoldDB" id="A0A7I9WAL1"/>
<feature type="signal peptide" evidence="2">
    <location>
        <begin position="1"/>
        <end position="18"/>
    </location>
</feature>
<dbReference type="EMBL" id="BLKS01000002">
    <property type="protein sequence ID" value="GFG54620.1"/>
    <property type="molecule type" value="Genomic_DNA"/>
</dbReference>
<feature type="chain" id="PRO_5039034842" description="Oxidoreductase" evidence="2">
    <location>
        <begin position="19"/>
        <end position="119"/>
    </location>
</feature>
<keyword evidence="2" id="KW-0732">Signal</keyword>
<accession>A0A7I9WAL1</accession>
<dbReference type="Proteomes" id="UP000465302">
    <property type="component" value="Unassembled WGS sequence"/>
</dbReference>
<evidence type="ECO:0000256" key="2">
    <source>
        <dbReference type="SAM" id="SignalP"/>
    </source>
</evidence>
<feature type="transmembrane region" description="Helical" evidence="1">
    <location>
        <begin position="82"/>
        <end position="100"/>
    </location>
</feature>
<evidence type="ECO:0000256" key="1">
    <source>
        <dbReference type="SAM" id="Phobius"/>
    </source>
</evidence>
<protein>
    <recommendedName>
        <fullName evidence="5">Oxidoreductase</fullName>
    </recommendedName>
</protein>
<name>A0A7I9WAL1_MYCAG</name>
<gene>
    <name evidence="3" type="ORF">MAGR_60610</name>
</gene>
<keyword evidence="1" id="KW-1133">Transmembrane helix</keyword>
<comment type="caution">
    <text evidence="3">The sequence shown here is derived from an EMBL/GenBank/DDBJ whole genome shotgun (WGS) entry which is preliminary data.</text>
</comment>
<evidence type="ECO:0008006" key="5">
    <source>
        <dbReference type="Google" id="ProtNLM"/>
    </source>
</evidence>
<evidence type="ECO:0000313" key="4">
    <source>
        <dbReference type="Proteomes" id="UP000465302"/>
    </source>
</evidence>
<sequence length="119" mass="11653">MAGIAAAAVALGVTQLLAAFVGPQADSRTAVGSTVIDLTPGPVKEWAITTFGTADKVVLTVAVLAVIALIAAVTASRESRRAPIGSAAIVLSVAGCAAVLSRPGATATPFRPSSARSAV</sequence>
<evidence type="ECO:0000313" key="3">
    <source>
        <dbReference type="EMBL" id="GFG54620.1"/>
    </source>
</evidence>
<feature type="transmembrane region" description="Helical" evidence="1">
    <location>
        <begin position="57"/>
        <end position="75"/>
    </location>
</feature>
<proteinExistence type="predicted"/>
<keyword evidence="1" id="KW-0812">Transmembrane</keyword>
<keyword evidence="1" id="KW-0472">Membrane</keyword>